<reference evidence="2" key="1">
    <citation type="journal article" date="2022" name="bioRxiv">
        <title>Sequencing and chromosome-scale assembly of the giantPleurodeles waltlgenome.</title>
        <authorList>
            <person name="Brown T."/>
            <person name="Elewa A."/>
            <person name="Iarovenko S."/>
            <person name="Subramanian E."/>
            <person name="Araus A.J."/>
            <person name="Petzold A."/>
            <person name="Susuki M."/>
            <person name="Suzuki K.-i.T."/>
            <person name="Hayashi T."/>
            <person name="Toyoda A."/>
            <person name="Oliveira C."/>
            <person name="Osipova E."/>
            <person name="Leigh N.D."/>
            <person name="Simon A."/>
            <person name="Yun M.H."/>
        </authorList>
    </citation>
    <scope>NUCLEOTIDE SEQUENCE</scope>
    <source>
        <strain evidence="2">20211129_DDA</strain>
        <tissue evidence="2">Liver</tissue>
    </source>
</reference>
<dbReference type="AlphaFoldDB" id="A0AAV7QCG6"/>
<name>A0AAV7QCG6_PLEWA</name>
<evidence type="ECO:0000313" key="3">
    <source>
        <dbReference type="Proteomes" id="UP001066276"/>
    </source>
</evidence>
<gene>
    <name evidence="2" type="ORF">NDU88_004592</name>
</gene>
<dbReference type="Proteomes" id="UP001066276">
    <property type="component" value="Chromosome 6"/>
</dbReference>
<comment type="caution">
    <text evidence="2">The sequence shown here is derived from an EMBL/GenBank/DDBJ whole genome shotgun (WGS) entry which is preliminary data.</text>
</comment>
<accession>A0AAV7QCG6</accession>
<protein>
    <submittedName>
        <fullName evidence="2">Uncharacterized protein</fullName>
    </submittedName>
</protein>
<organism evidence="2 3">
    <name type="scientific">Pleurodeles waltl</name>
    <name type="common">Iberian ribbed newt</name>
    <dbReference type="NCBI Taxonomy" id="8319"/>
    <lineage>
        <taxon>Eukaryota</taxon>
        <taxon>Metazoa</taxon>
        <taxon>Chordata</taxon>
        <taxon>Craniata</taxon>
        <taxon>Vertebrata</taxon>
        <taxon>Euteleostomi</taxon>
        <taxon>Amphibia</taxon>
        <taxon>Batrachia</taxon>
        <taxon>Caudata</taxon>
        <taxon>Salamandroidea</taxon>
        <taxon>Salamandridae</taxon>
        <taxon>Pleurodelinae</taxon>
        <taxon>Pleurodeles</taxon>
    </lineage>
</organism>
<dbReference type="EMBL" id="JANPWB010000010">
    <property type="protein sequence ID" value="KAJ1138201.1"/>
    <property type="molecule type" value="Genomic_DNA"/>
</dbReference>
<evidence type="ECO:0000313" key="2">
    <source>
        <dbReference type="EMBL" id="KAJ1138201.1"/>
    </source>
</evidence>
<feature type="region of interest" description="Disordered" evidence="1">
    <location>
        <begin position="1"/>
        <end position="28"/>
    </location>
</feature>
<keyword evidence="3" id="KW-1185">Reference proteome</keyword>
<evidence type="ECO:0000256" key="1">
    <source>
        <dbReference type="SAM" id="MobiDB-lite"/>
    </source>
</evidence>
<sequence length="116" mass="12954">MGRTKSDRPGMSGPGVHKRTAPKEPGVSPDALVATILATLHKKFNDILNAVQNIKSTLEPKIDALRIDIGHLREDHKKLKDHVATTEKTVSELRLTMVDATRHLKDLQKDVLHLRQ</sequence>
<proteinExistence type="predicted"/>